<dbReference type="Proteomes" id="UP001165960">
    <property type="component" value="Unassembled WGS sequence"/>
</dbReference>
<evidence type="ECO:0000313" key="2">
    <source>
        <dbReference type="Proteomes" id="UP001165960"/>
    </source>
</evidence>
<keyword evidence="2" id="KW-1185">Reference proteome</keyword>
<keyword evidence="1" id="KW-0378">Hydrolase</keyword>
<reference evidence="1" key="1">
    <citation type="submission" date="2022-04" db="EMBL/GenBank/DDBJ databases">
        <title>Genome of the entomopathogenic fungus Entomophthora muscae.</title>
        <authorList>
            <person name="Elya C."/>
            <person name="Lovett B.R."/>
            <person name="Lee E."/>
            <person name="Macias A.M."/>
            <person name="Hajek A.E."/>
            <person name="De Bivort B.L."/>
            <person name="Kasson M.T."/>
            <person name="De Fine Licht H.H."/>
            <person name="Stajich J.E."/>
        </authorList>
    </citation>
    <scope>NUCLEOTIDE SEQUENCE</scope>
    <source>
        <strain evidence="1">Berkeley</strain>
    </source>
</reference>
<sequence>MSVMEYNGSAVVAMVGKNCVAIASDKRLGQQNLTVACDFKKIFKINNKTLIGLSGLATDVITLSERFAFKTNMYRMREEREITPKAFSHMVSSTLYEKRFGPYFVEPIIAGLDKDNKPYIASADLIGCLCEPKDFVVAGVASDALNGLCEALWEEDLGPDELFEAISQVLLSALDRDCLSGWGAVVHILTPDELITRHLKARMD</sequence>
<keyword evidence="1" id="KW-0647">Proteasome</keyword>
<gene>
    <name evidence="1" type="primary">PUP3_1</name>
    <name evidence="1" type="ORF">DSO57_1006801</name>
</gene>
<organism evidence="1 2">
    <name type="scientific">Entomophthora muscae</name>
    <dbReference type="NCBI Taxonomy" id="34485"/>
    <lineage>
        <taxon>Eukaryota</taxon>
        <taxon>Fungi</taxon>
        <taxon>Fungi incertae sedis</taxon>
        <taxon>Zoopagomycota</taxon>
        <taxon>Entomophthoromycotina</taxon>
        <taxon>Entomophthoromycetes</taxon>
        <taxon>Entomophthorales</taxon>
        <taxon>Entomophthoraceae</taxon>
        <taxon>Entomophthora</taxon>
    </lineage>
</organism>
<name>A0ACC2RYN2_9FUNG</name>
<accession>A0ACC2RYN2</accession>
<protein>
    <submittedName>
        <fullName evidence="1">Proteasome core particle subunit beta 3</fullName>
        <ecNumber evidence="1">3.4.25.1</ecNumber>
    </submittedName>
</protein>
<comment type="caution">
    <text evidence="1">The sequence shown here is derived from an EMBL/GenBank/DDBJ whole genome shotgun (WGS) entry which is preliminary data.</text>
</comment>
<dbReference type="EC" id="3.4.25.1" evidence="1"/>
<evidence type="ECO:0000313" key="1">
    <source>
        <dbReference type="EMBL" id="KAJ9055174.1"/>
    </source>
</evidence>
<dbReference type="EMBL" id="QTSX02006409">
    <property type="protein sequence ID" value="KAJ9055174.1"/>
    <property type="molecule type" value="Genomic_DNA"/>
</dbReference>
<proteinExistence type="predicted"/>